<proteinExistence type="predicted"/>
<sequence>MSMHAAPRNCPVGAALDATSGPVRVRARAHTVRLWARDLAGPAVITVAFVLGGWLLYQLAKG</sequence>
<reference evidence="2" key="2">
    <citation type="submission" date="2020-09" db="EMBL/GenBank/DDBJ databases">
        <authorList>
            <person name="Sun Q."/>
            <person name="Ohkuma M."/>
        </authorList>
    </citation>
    <scope>NUCLEOTIDE SEQUENCE</scope>
    <source>
        <strain evidence="2">JCM 5069</strain>
    </source>
</reference>
<organism evidence="2 3">
    <name type="scientific">Streptomyces sulfonofaciens</name>
    <dbReference type="NCBI Taxonomy" id="68272"/>
    <lineage>
        <taxon>Bacteria</taxon>
        <taxon>Bacillati</taxon>
        <taxon>Actinomycetota</taxon>
        <taxon>Actinomycetes</taxon>
        <taxon>Kitasatosporales</taxon>
        <taxon>Streptomycetaceae</taxon>
        <taxon>Streptomyces</taxon>
    </lineage>
</organism>
<dbReference type="Proteomes" id="UP000603708">
    <property type="component" value="Unassembled WGS sequence"/>
</dbReference>
<keyword evidence="1" id="KW-1133">Transmembrane helix</keyword>
<protein>
    <submittedName>
        <fullName evidence="2">Uncharacterized protein</fullName>
    </submittedName>
</protein>
<keyword evidence="1" id="KW-0812">Transmembrane</keyword>
<reference evidence="2" key="1">
    <citation type="journal article" date="2014" name="Int. J. Syst. Evol. Microbiol.">
        <title>Complete genome sequence of Corynebacterium casei LMG S-19264T (=DSM 44701T), isolated from a smear-ripened cheese.</title>
        <authorList>
            <consortium name="US DOE Joint Genome Institute (JGI-PGF)"/>
            <person name="Walter F."/>
            <person name="Albersmeier A."/>
            <person name="Kalinowski J."/>
            <person name="Ruckert C."/>
        </authorList>
    </citation>
    <scope>NUCLEOTIDE SEQUENCE</scope>
    <source>
        <strain evidence="2">JCM 5069</strain>
    </source>
</reference>
<keyword evidence="1" id="KW-0472">Membrane</keyword>
<evidence type="ECO:0000313" key="3">
    <source>
        <dbReference type="Proteomes" id="UP000603708"/>
    </source>
</evidence>
<dbReference type="AlphaFoldDB" id="A0A919L7T4"/>
<evidence type="ECO:0000256" key="1">
    <source>
        <dbReference type="SAM" id="Phobius"/>
    </source>
</evidence>
<accession>A0A919L7T4</accession>
<evidence type="ECO:0000313" key="2">
    <source>
        <dbReference type="EMBL" id="GHH87132.1"/>
    </source>
</evidence>
<dbReference type="EMBL" id="BNCD01000026">
    <property type="protein sequence ID" value="GHH87132.1"/>
    <property type="molecule type" value="Genomic_DNA"/>
</dbReference>
<feature type="transmembrane region" description="Helical" evidence="1">
    <location>
        <begin position="39"/>
        <end position="57"/>
    </location>
</feature>
<keyword evidence="3" id="KW-1185">Reference proteome</keyword>
<gene>
    <name evidence="2" type="ORF">GCM10018793_61770</name>
</gene>
<comment type="caution">
    <text evidence="2">The sequence shown here is derived from an EMBL/GenBank/DDBJ whole genome shotgun (WGS) entry which is preliminary data.</text>
</comment>
<name>A0A919L7T4_9ACTN</name>